<evidence type="ECO:0000259" key="4">
    <source>
        <dbReference type="SMART" id="SM00822"/>
    </source>
</evidence>
<feature type="domain" description="Ketoreductase" evidence="4">
    <location>
        <begin position="7"/>
        <end position="193"/>
    </location>
</feature>
<dbReference type="PANTHER" id="PTHR44196:SF1">
    <property type="entry name" value="DEHYDROGENASE_REDUCTASE SDR FAMILY MEMBER 7B"/>
    <property type="match status" value="1"/>
</dbReference>
<keyword evidence="2" id="KW-0560">Oxidoreductase</keyword>
<comment type="caution">
    <text evidence="5">The sequence shown here is derived from an EMBL/GenBank/DDBJ whole genome shotgun (WGS) entry which is preliminary data.</text>
</comment>
<reference evidence="5 6" key="1">
    <citation type="submission" date="2022-08" db="EMBL/GenBank/DDBJ databases">
        <title>Reclassification of Massilia species as members of the genera Telluria, Duganella, Pseudoduganella, Mokoshia gen. nov. and Zemynaea gen. nov. using orthogonal and non-orthogonal genome-based approaches.</title>
        <authorList>
            <person name="Bowman J.P."/>
        </authorList>
    </citation>
    <scope>NUCLEOTIDE SEQUENCE [LARGE SCALE GENOMIC DNA]</scope>
    <source>
        <strain evidence="5 6">LMG 28164</strain>
    </source>
</reference>
<dbReference type="EMBL" id="JANUGX010000006">
    <property type="protein sequence ID" value="MCS0589083.1"/>
    <property type="molecule type" value="Genomic_DNA"/>
</dbReference>
<dbReference type="PANTHER" id="PTHR44196">
    <property type="entry name" value="DEHYDROGENASE/REDUCTASE SDR FAMILY MEMBER 7B"/>
    <property type="match status" value="1"/>
</dbReference>
<evidence type="ECO:0000256" key="3">
    <source>
        <dbReference type="RuleBase" id="RU000363"/>
    </source>
</evidence>
<dbReference type="Gene3D" id="3.40.50.720">
    <property type="entry name" value="NAD(P)-binding Rossmann-like Domain"/>
    <property type="match status" value="1"/>
</dbReference>
<dbReference type="PRINTS" id="PR00081">
    <property type="entry name" value="GDHRDH"/>
</dbReference>
<comment type="similarity">
    <text evidence="1 3">Belongs to the short-chain dehydrogenases/reductases (SDR) family.</text>
</comment>
<dbReference type="Proteomes" id="UP001205560">
    <property type="component" value="Unassembled WGS sequence"/>
</dbReference>
<name>A0ABT2A4H6_9BURK</name>
<evidence type="ECO:0000256" key="2">
    <source>
        <dbReference type="ARBA" id="ARBA00023002"/>
    </source>
</evidence>
<gene>
    <name evidence="5" type="ORF">NX782_07680</name>
</gene>
<evidence type="ECO:0000313" key="5">
    <source>
        <dbReference type="EMBL" id="MCS0589083.1"/>
    </source>
</evidence>
<evidence type="ECO:0000313" key="6">
    <source>
        <dbReference type="Proteomes" id="UP001205560"/>
    </source>
</evidence>
<dbReference type="InterPro" id="IPR002347">
    <property type="entry name" value="SDR_fam"/>
</dbReference>
<sequence>MKPIAEQVVVVTGASSGIGRASALAFGKRGARVVLAARNLEALETLAQEIEAGGGQAHVLVTDVAEWDQVQRLADEAVERFGRIDTWLNDAGINEHASVEDMTVEEIGRIIQVNLMGQVHGMKAALGVMRRQRSGTIINMGSAASSRAVPLHAAYVASKHAVAGFTDSLRMELMHENMPINVTLIQPGFIDTPLFLNARSKLGGQSRPIPPIYAPEVVADAILFAAEHRRRNIVVGAQAAAGIFLNKLSPSLVDRLMVARGAAFRLQKENRPDDGIDNLFEPSRGTGSAHGHWGKEALQSSWYTRHLEYYPHRKGMLWAALGASLFLLARRKR</sequence>
<proteinExistence type="inferred from homology"/>
<organism evidence="5 6">
    <name type="scientific">Massilia norwichensis</name>
    <dbReference type="NCBI Taxonomy" id="1442366"/>
    <lineage>
        <taxon>Bacteria</taxon>
        <taxon>Pseudomonadati</taxon>
        <taxon>Pseudomonadota</taxon>
        <taxon>Betaproteobacteria</taxon>
        <taxon>Burkholderiales</taxon>
        <taxon>Oxalobacteraceae</taxon>
        <taxon>Telluria group</taxon>
        <taxon>Massilia</taxon>
    </lineage>
</organism>
<dbReference type="InterPro" id="IPR020904">
    <property type="entry name" value="Sc_DH/Rdtase_CS"/>
</dbReference>
<dbReference type="PROSITE" id="PS00061">
    <property type="entry name" value="ADH_SHORT"/>
    <property type="match status" value="1"/>
</dbReference>
<dbReference type="InterPro" id="IPR057326">
    <property type="entry name" value="KR_dom"/>
</dbReference>
<evidence type="ECO:0000256" key="1">
    <source>
        <dbReference type="ARBA" id="ARBA00006484"/>
    </source>
</evidence>
<dbReference type="RefSeq" id="WP_258844851.1">
    <property type="nucleotide sequence ID" value="NZ_JANUGX010000006.1"/>
</dbReference>
<protein>
    <submittedName>
        <fullName evidence="5">SDR family oxidoreductase</fullName>
    </submittedName>
</protein>
<dbReference type="Pfam" id="PF00106">
    <property type="entry name" value="adh_short"/>
    <property type="match status" value="1"/>
</dbReference>
<accession>A0ABT2A4H6</accession>
<dbReference type="PRINTS" id="PR00080">
    <property type="entry name" value="SDRFAMILY"/>
</dbReference>
<dbReference type="SUPFAM" id="SSF51735">
    <property type="entry name" value="NAD(P)-binding Rossmann-fold domains"/>
    <property type="match status" value="1"/>
</dbReference>
<dbReference type="NCBIfam" id="NF005495">
    <property type="entry name" value="PRK07109.1"/>
    <property type="match status" value="1"/>
</dbReference>
<keyword evidence="6" id="KW-1185">Reference proteome</keyword>
<dbReference type="InterPro" id="IPR036291">
    <property type="entry name" value="NAD(P)-bd_dom_sf"/>
</dbReference>
<dbReference type="SMART" id="SM00822">
    <property type="entry name" value="PKS_KR"/>
    <property type="match status" value="1"/>
</dbReference>